<evidence type="ECO:0000256" key="1">
    <source>
        <dbReference type="ARBA" id="ARBA00022737"/>
    </source>
</evidence>
<dbReference type="InterPro" id="IPR019734">
    <property type="entry name" value="TPR_rpt"/>
</dbReference>
<dbReference type="RefSeq" id="WP_169665887.1">
    <property type="nucleotide sequence ID" value="NZ_CP076132.1"/>
</dbReference>
<gene>
    <name evidence="4" type="ORF">KMW28_19595</name>
</gene>
<dbReference type="SUPFAM" id="SSF48452">
    <property type="entry name" value="TPR-like"/>
    <property type="match status" value="1"/>
</dbReference>
<dbReference type="PANTHER" id="PTHR44858">
    <property type="entry name" value="TETRATRICOPEPTIDE REPEAT PROTEIN 6"/>
    <property type="match status" value="1"/>
</dbReference>
<proteinExistence type="predicted"/>
<protein>
    <recommendedName>
        <fullName evidence="6">Tetratricopeptide repeat protein</fullName>
    </recommendedName>
</protein>
<dbReference type="InterPro" id="IPR050498">
    <property type="entry name" value="Ycf3"/>
</dbReference>
<dbReference type="AlphaFoldDB" id="A0AAX1N726"/>
<evidence type="ECO:0000256" key="2">
    <source>
        <dbReference type="ARBA" id="ARBA00022803"/>
    </source>
</evidence>
<accession>A0AAX1N726</accession>
<dbReference type="InterPro" id="IPR011990">
    <property type="entry name" value="TPR-like_helical_dom_sf"/>
</dbReference>
<keyword evidence="5" id="KW-1185">Reference proteome</keyword>
<dbReference type="SMART" id="SM00028">
    <property type="entry name" value="TPR"/>
    <property type="match status" value="3"/>
</dbReference>
<dbReference type="KEGG" id="fya:KMW28_19595"/>
<dbReference type="PANTHER" id="PTHR44858:SF1">
    <property type="entry name" value="UDP-N-ACETYLGLUCOSAMINE--PEPTIDE N-ACETYLGLUCOSAMINYLTRANSFERASE SPINDLY-RELATED"/>
    <property type="match status" value="1"/>
</dbReference>
<keyword evidence="2 3" id="KW-0802">TPR repeat</keyword>
<dbReference type="EMBL" id="CP076132">
    <property type="protein sequence ID" value="QWG01822.1"/>
    <property type="molecule type" value="Genomic_DNA"/>
</dbReference>
<feature type="repeat" description="TPR" evidence="3">
    <location>
        <begin position="267"/>
        <end position="300"/>
    </location>
</feature>
<evidence type="ECO:0000256" key="3">
    <source>
        <dbReference type="PROSITE-ProRule" id="PRU00339"/>
    </source>
</evidence>
<dbReference type="Pfam" id="PF13181">
    <property type="entry name" value="TPR_8"/>
    <property type="match status" value="1"/>
</dbReference>
<sequence length="397" mass="46619">MNIRSTYIIIYSFVLLFPLHLIGQSSSSTQERLLKLTRISINENRCHDALNYLDSLENVPLSKEGEMETFSLRGKAYSLLALEENCRDSSNFDICSDYAEKTVIWFEKILNYTQKDELFHIYAQAELNRFYDNLITEGAAEFIKNNTQSASFFFRQAIYINHTDPIILRYSMIASELNQDFEKALEYSDMLLEVNYDSVEVYESRAFYYENLKNPKKAIQEVDKGLEKYPLHYSLVYRGLGICVREHWYNKGLSLILPLVKKYPSDEKALMNIGMLYESLEKPDLAMLYYTRAINVSPTRLDAYLNISQLQFMEAVKIQKVIMNWSTNKQKEKYKNIHKSELRKKAKFYLNLTYLNAKKAYLLDKENKDALTTYYNASLLLNRSKELKELEESLEVK</sequence>
<reference evidence="4 5" key="1">
    <citation type="submission" date="2021-05" db="EMBL/GenBank/DDBJ databases">
        <title>Comparative genomic studies on the polysaccharide-degrading batcterial strains of the Flammeovirga genus.</title>
        <authorList>
            <person name="Zewei F."/>
            <person name="Zheng Z."/>
            <person name="Yu L."/>
            <person name="Ruyue G."/>
            <person name="Yanhong M."/>
            <person name="Yuanyuan C."/>
            <person name="Jingyan G."/>
            <person name="Wenjun H."/>
        </authorList>
    </citation>
    <scope>NUCLEOTIDE SEQUENCE [LARGE SCALE GENOMIC DNA]</scope>
    <source>
        <strain evidence="4 5">NBRC:100898</strain>
    </source>
</reference>
<organism evidence="4 5">
    <name type="scientific">Flammeovirga yaeyamensis</name>
    <dbReference type="NCBI Taxonomy" id="367791"/>
    <lineage>
        <taxon>Bacteria</taxon>
        <taxon>Pseudomonadati</taxon>
        <taxon>Bacteroidota</taxon>
        <taxon>Cytophagia</taxon>
        <taxon>Cytophagales</taxon>
        <taxon>Flammeovirgaceae</taxon>
        <taxon>Flammeovirga</taxon>
    </lineage>
</organism>
<dbReference type="PROSITE" id="PS50005">
    <property type="entry name" value="TPR"/>
    <property type="match status" value="1"/>
</dbReference>
<evidence type="ECO:0000313" key="5">
    <source>
        <dbReference type="Proteomes" id="UP000678679"/>
    </source>
</evidence>
<keyword evidence="1" id="KW-0677">Repeat</keyword>
<dbReference type="Proteomes" id="UP000678679">
    <property type="component" value="Chromosome 1"/>
</dbReference>
<dbReference type="Gene3D" id="1.25.40.10">
    <property type="entry name" value="Tetratricopeptide repeat domain"/>
    <property type="match status" value="2"/>
</dbReference>
<evidence type="ECO:0000313" key="4">
    <source>
        <dbReference type="EMBL" id="QWG01822.1"/>
    </source>
</evidence>
<name>A0AAX1N726_9BACT</name>
<evidence type="ECO:0008006" key="6">
    <source>
        <dbReference type="Google" id="ProtNLM"/>
    </source>
</evidence>